<protein>
    <submittedName>
        <fullName evidence="1">Uncharacterized protein</fullName>
    </submittedName>
</protein>
<dbReference type="AlphaFoldDB" id="X6P1Y9"/>
<name>X6P1Y9_RETFI</name>
<reference evidence="1 2" key="1">
    <citation type="journal article" date="2013" name="Curr. Biol.">
        <title>The Genome of the Foraminiferan Reticulomyxa filosa.</title>
        <authorList>
            <person name="Glockner G."/>
            <person name="Hulsmann N."/>
            <person name="Schleicher M."/>
            <person name="Noegel A.A."/>
            <person name="Eichinger L."/>
            <person name="Gallinger C."/>
            <person name="Pawlowski J."/>
            <person name="Sierra R."/>
            <person name="Euteneuer U."/>
            <person name="Pillet L."/>
            <person name="Moustafa A."/>
            <person name="Platzer M."/>
            <person name="Groth M."/>
            <person name="Szafranski K."/>
            <person name="Schliwa M."/>
        </authorList>
    </citation>
    <scope>NUCLEOTIDE SEQUENCE [LARGE SCALE GENOMIC DNA]</scope>
</reference>
<proteinExistence type="predicted"/>
<dbReference type="EMBL" id="ASPP01004094">
    <property type="protein sequence ID" value="ETO32560.1"/>
    <property type="molecule type" value="Genomic_DNA"/>
</dbReference>
<comment type="caution">
    <text evidence="1">The sequence shown here is derived from an EMBL/GenBank/DDBJ whole genome shotgun (WGS) entry which is preliminary data.</text>
</comment>
<gene>
    <name evidence="1" type="ORF">RFI_04554</name>
</gene>
<evidence type="ECO:0000313" key="1">
    <source>
        <dbReference type="EMBL" id="ETO32560.1"/>
    </source>
</evidence>
<accession>X6P1Y9</accession>
<keyword evidence="2" id="KW-1185">Reference proteome</keyword>
<organism evidence="1 2">
    <name type="scientific">Reticulomyxa filosa</name>
    <dbReference type="NCBI Taxonomy" id="46433"/>
    <lineage>
        <taxon>Eukaryota</taxon>
        <taxon>Sar</taxon>
        <taxon>Rhizaria</taxon>
        <taxon>Retaria</taxon>
        <taxon>Foraminifera</taxon>
        <taxon>Monothalamids</taxon>
        <taxon>Reticulomyxidae</taxon>
        <taxon>Reticulomyxa</taxon>
    </lineage>
</organism>
<evidence type="ECO:0000313" key="2">
    <source>
        <dbReference type="Proteomes" id="UP000023152"/>
    </source>
</evidence>
<dbReference type="Proteomes" id="UP000023152">
    <property type="component" value="Unassembled WGS sequence"/>
</dbReference>
<sequence>MKPIQLNIVKKFATWTKLYWKEDFANDENVAQVLQEWIKQMQIDLKQYSWNGLLDTLQNKYNSYKKTRKQTACSREGLLSCGNLKEIQPS</sequence>